<dbReference type="AlphaFoldDB" id="A0A0E9S4U4"/>
<proteinExistence type="predicted"/>
<organism evidence="1">
    <name type="scientific">Anguilla anguilla</name>
    <name type="common">European freshwater eel</name>
    <name type="synonym">Muraena anguilla</name>
    <dbReference type="NCBI Taxonomy" id="7936"/>
    <lineage>
        <taxon>Eukaryota</taxon>
        <taxon>Metazoa</taxon>
        <taxon>Chordata</taxon>
        <taxon>Craniata</taxon>
        <taxon>Vertebrata</taxon>
        <taxon>Euteleostomi</taxon>
        <taxon>Actinopterygii</taxon>
        <taxon>Neopterygii</taxon>
        <taxon>Teleostei</taxon>
        <taxon>Anguilliformes</taxon>
        <taxon>Anguillidae</taxon>
        <taxon>Anguilla</taxon>
    </lineage>
</organism>
<sequence length="23" mass="2846">MNEMRLRERFSALSIFQLNIHHC</sequence>
<protein>
    <submittedName>
        <fullName evidence="1">Uncharacterized protein</fullName>
    </submittedName>
</protein>
<dbReference type="EMBL" id="GBXM01072877">
    <property type="protein sequence ID" value="JAH35700.1"/>
    <property type="molecule type" value="Transcribed_RNA"/>
</dbReference>
<accession>A0A0E9S4U4</accession>
<reference evidence="1" key="2">
    <citation type="journal article" date="2015" name="Fish Shellfish Immunol.">
        <title>Early steps in the European eel (Anguilla anguilla)-Vibrio vulnificus interaction in the gills: Role of the RtxA13 toxin.</title>
        <authorList>
            <person name="Callol A."/>
            <person name="Pajuelo D."/>
            <person name="Ebbesson L."/>
            <person name="Teles M."/>
            <person name="MacKenzie S."/>
            <person name="Amaro C."/>
        </authorList>
    </citation>
    <scope>NUCLEOTIDE SEQUENCE</scope>
</reference>
<evidence type="ECO:0000313" key="1">
    <source>
        <dbReference type="EMBL" id="JAH35700.1"/>
    </source>
</evidence>
<name>A0A0E9S4U4_ANGAN</name>
<reference evidence="1" key="1">
    <citation type="submission" date="2014-11" db="EMBL/GenBank/DDBJ databases">
        <authorList>
            <person name="Amaro Gonzalez C."/>
        </authorList>
    </citation>
    <scope>NUCLEOTIDE SEQUENCE</scope>
</reference>